<gene>
    <name evidence="3" type="ORF">FA13DRAFT_342330</name>
</gene>
<keyword evidence="2" id="KW-0472">Membrane</keyword>
<keyword evidence="4" id="KW-1185">Reference proteome</keyword>
<feature type="compositionally biased region" description="Polar residues" evidence="1">
    <location>
        <begin position="194"/>
        <end position="205"/>
    </location>
</feature>
<dbReference type="EMBL" id="QPFP01000180">
    <property type="protein sequence ID" value="TEB19662.1"/>
    <property type="molecule type" value="Genomic_DNA"/>
</dbReference>
<proteinExistence type="predicted"/>
<accession>A0A4Y7SE12</accession>
<evidence type="ECO:0000256" key="1">
    <source>
        <dbReference type="SAM" id="MobiDB-lite"/>
    </source>
</evidence>
<name>A0A4Y7SE12_COPMI</name>
<keyword evidence="2" id="KW-1133">Transmembrane helix</keyword>
<keyword evidence="2" id="KW-0812">Transmembrane</keyword>
<protein>
    <submittedName>
        <fullName evidence="3">Uncharacterized protein</fullName>
    </submittedName>
</protein>
<feature type="transmembrane region" description="Helical" evidence="2">
    <location>
        <begin position="12"/>
        <end position="33"/>
    </location>
</feature>
<organism evidence="3 4">
    <name type="scientific">Coprinellus micaceus</name>
    <name type="common">Glistening ink-cap mushroom</name>
    <name type="synonym">Coprinus micaceus</name>
    <dbReference type="NCBI Taxonomy" id="71717"/>
    <lineage>
        <taxon>Eukaryota</taxon>
        <taxon>Fungi</taxon>
        <taxon>Dikarya</taxon>
        <taxon>Basidiomycota</taxon>
        <taxon>Agaricomycotina</taxon>
        <taxon>Agaricomycetes</taxon>
        <taxon>Agaricomycetidae</taxon>
        <taxon>Agaricales</taxon>
        <taxon>Agaricineae</taxon>
        <taxon>Psathyrellaceae</taxon>
        <taxon>Coprinellus</taxon>
    </lineage>
</organism>
<dbReference type="AlphaFoldDB" id="A0A4Y7SE12"/>
<evidence type="ECO:0000313" key="3">
    <source>
        <dbReference type="EMBL" id="TEB19662.1"/>
    </source>
</evidence>
<evidence type="ECO:0000313" key="4">
    <source>
        <dbReference type="Proteomes" id="UP000298030"/>
    </source>
</evidence>
<evidence type="ECO:0000256" key="2">
    <source>
        <dbReference type="SAM" id="Phobius"/>
    </source>
</evidence>
<feature type="compositionally biased region" description="Basic and acidic residues" evidence="1">
    <location>
        <begin position="206"/>
        <end position="221"/>
    </location>
</feature>
<feature type="region of interest" description="Disordered" evidence="1">
    <location>
        <begin position="180"/>
        <end position="221"/>
    </location>
</feature>
<dbReference type="Proteomes" id="UP000298030">
    <property type="component" value="Unassembled WGS sequence"/>
</dbReference>
<comment type="caution">
    <text evidence="3">The sequence shown here is derived from an EMBL/GenBank/DDBJ whole genome shotgun (WGS) entry which is preliminary data.</text>
</comment>
<sequence>MHLPSSSSFFFFPSFFFFFFFFVVVVVVCLSIGPQRMWDTPPFPGCSTTPRLLPVRLRVRVVEGFTFKDSEEGGMCTGVVGVSLRPGPGGWVCSSTSLELTRPFRAASIPIDERTFEINRNEPTDQPTNVFRCERRVRSSCSRSAWPSECSTLTIQGLFDGTTQEHHMRIYVTARHDCYHPTTPRHSRRRGWDQRTTTSRENISSDVDRSARLTRPPRLEA</sequence>
<reference evidence="3 4" key="1">
    <citation type="journal article" date="2019" name="Nat. Ecol. Evol.">
        <title>Megaphylogeny resolves global patterns of mushroom evolution.</title>
        <authorList>
            <person name="Varga T."/>
            <person name="Krizsan K."/>
            <person name="Foldi C."/>
            <person name="Dima B."/>
            <person name="Sanchez-Garcia M."/>
            <person name="Sanchez-Ramirez S."/>
            <person name="Szollosi G.J."/>
            <person name="Szarkandi J.G."/>
            <person name="Papp V."/>
            <person name="Albert L."/>
            <person name="Andreopoulos W."/>
            <person name="Angelini C."/>
            <person name="Antonin V."/>
            <person name="Barry K.W."/>
            <person name="Bougher N.L."/>
            <person name="Buchanan P."/>
            <person name="Buyck B."/>
            <person name="Bense V."/>
            <person name="Catcheside P."/>
            <person name="Chovatia M."/>
            <person name="Cooper J."/>
            <person name="Damon W."/>
            <person name="Desjardin D."/>
            <person name="Finy P."/>
            <person name="Geml J."/>
            <person name="Haridas S."/>
            <person name="Hughes K."/>
            <person name="Justo A."/>
            <person name="Karasinski D."/>
            <person name="Kautmanova I."/>
            <person name="Kiss B."/>
            <person name="Kocsube S."/>
            <person name="Kotiranta H."/>
            <person name="LaButti K.M."/>
            <person name="Lechner B.E."/>
            <person name="Liimatainen K."/>
            <person name="Lipzen A."/>
            <person name="Lukacs Z."/>
            <person name="Mihaltcheva S."/>
            <person name="Morgado L.N."/>
            <person name="Niskanen T."/>
            <person name="Noordeloos M.E."/>
            <person name="Ohm R.A."/>
            <person name="Ortiz-Santana B."/>
            <person name="Ovrebo C."/>
            <person name="Racz N."/>
            <person name="Riley R."/>
            <person name="Savchenko A."/>
            <person name="Shiryaev A."/>
            <person name="Soop K."/>
            <person name="Spirin V."/>
            <person name="Szebenyi C."/>
            <person name="Tomsovsky M."/>
            <person name="Tulloss R.E."/>
            <person name="Uehling J."/>
            <person name="Grigoriev I.V."/>
            <person name="Vagvolgyi C."/>
            <person name="Papp T."/>
            <person name="Martin F.M."/>
            <person name="Miettinen O."/>
            <person name="Hibbett D.S."/>
            <person name="Nagy L.G."/>
        </authorList>
    </citation>
    <scope>NUCLEOTIDE SEQUENCE [LARGE SCALE GENOMIC DNA]</scope>
    <source>
        <strain evidence="3 4">FP101781</strain>
    </source>
</reference>